<reference evidence="1 2" key="1">
    <citation type="journal article" date="2020" name="Microb. Genom.">
        <title>Genetic diversity of clinical and environmental Mucorales isolates obtained from an investigation of mucormycosis cases among solid organ transplant recipients.</title>
        <authorList>
            <person name="Nguyen M.H."/>
            <person name="Kaul D."/>
            <person name="Muto C."/>
            <person name="Cheng S.J."/>
            <person name="Richter R.A."/>
            <person name="Bruno V.M."/>
            <person name="Liu G."/>
            <person name="Beyhan S."/>
            <person name="Sundermann A.J."/>
            <person name="Mounaud S."/>
            <person name="Pasculle A.W."/>
            <person name="Nierman W.C."/>
            <person name="Driscoll E."/>
            <person name="Cumbie R."/>
            <person name="Clancy C.J."/>
            <person name="Dupont C.L."/>
        </authorList>
    </citation>
    <scope>NUCLEOTIDE SEQUENCE [LARGE SCALE GENOMIC DNA]</scope>
    <source>
        <strain evidence="1 2">GL24</strain>
    </source>
</reference>
<evidence type="ECO:0000313" key="2">
    <source>
        <dbReference type="Proteomes" id="UP000740926"/>
    </source>
</evidence>
<dbReference type="EMBL" id="JAANIU010008524">
    <property type="protein sequence ID" value="KAG1534902.1"/>
    <property type="molecule type" value="Genomic_DNA"/>
</dbReference>
<comment type="caution">
    <text evidence="1">The sequence shown here is derived from an EMBL/GenBank/DDBJ whole genome shotgun (WGS) entry which is preliminary data.</text>
</comment>
<accession>A0A9P7C432</accession>
<protein>
    <submittedName>
        <fullName evidence="1">Uncharacterized protein</fullName>
    </submittedName>
</protein>
<keyword evidence="2" id="KW-1185">Reference proteome</keyword>
<dbReference type="Proteomes" id="UP000740926">
    <property type="component" value="Unassembled WGS sequence"/>
</dbReference>
<proteinExistence type="predicted"/>
<gene>
    <name evidence="1" type="ORF">G6F50_015442</name>
</gene>
<dbReference type="AlphaFoldDB" id="A0A9P7C432"/>
<sequence length="133" mass="13999">MWCTIAQQAHQVGQAGRGQRRVLAYHQVDQGSGAFNLRLFTGIGFGVVGHRIDARAAVTPLHAQQAAVVHAIQQMGAGIAGAAPVVGHPAVREGLIDLTRVHAATLAHEGQHVRRAALGFGFTRQSSSTGRRA</sequence>
<evidence type="ECO:0000313" key="1">
    <source>
        <dbReference type="EMBL" id="KAG1534902.1"/>
    </source>
</evidence>
<organism evidence="1 2">
    <name type="scientific">Rhizopus delemar</name>
    <dbReference type="NCBI Taxonomy" id="936053"/>
    <lineage>
        <taxon>Eukaryota</taxon>
        <taxon>Fungi</taxon>
        <taxon>Fungi incertae sedis</taxon>
        <taxon>Mucoromycota</taxon>
        <taxon>Mucoromycotina</taxon>
        <taxon>Mucoromycetes</taxon>
        <taxon>Mucorales</taxon>
        <taxon>Mucorineae</taxon>
        <taxon>Rhizopodaceae</taxon>
        <taxon>Rhizopus</taxon>
    </lineage>
</organism>
<name>A0A9P7C432_9FUNG</name>